<evidence type="ECO:0000313" key="3">
    <source>
        <dbReference type="EMBL" id="NMR75798.1"/>
    </source>
</evidence>
<evidence type="ECO:0000313" key="2">
    <source>
        <dbReference type="EMBL" id="AXQ85573.1"/>
    </source>
</evidence>
<feature type="region of interest" description="Disordered" evidence="1">
    <location>
        <begin position="47"/>
        <end position="70"/>
    </location>
</feature>
<name>A0A510BP18_VIBAL</name>
<sequence>MTNTTNQPAADAALQEKLEDAMIPGYQVEFDPLEAEKAGAFFEDALSEQDAEESTADLLDLVAPDDTKEG</sequence>
<accession>A0A510BP18</accession>
<geneLocation type="plasmid" evidence="2">
    <name>pVb1636</name>
</geneLocation>
<gene>
    <name evidence="2" type="primary">traD</name>
    <name evidence="3" type="ORF">HKB35_19490</name>
</gene>
<dbReference type="AlphaFoldDB" id="A0A510BP18"/>
<dbReference type="EMBL" id="MH548371">
    <property type="protein sequence ID" value="AXQ85573.1"/>
    <property type="molecule type" value="Genomic_DNA"/>
</dbReference>
<dbReference type="Proteomes" id="UP000565155">
    <property type="component" value="Unassembled WGS sequence"/>
</dbReference>
<dbReference type="PIRSF" id="PIRSF017849">
    <property type="entry name" value="Conjugal_transfer_TraD"/>
    <property type="match status" value="1"/>
</dbReference>
<reference evidence="3 4" key="2">
    <citation type="submission" date="2020-04" db="EMBL/GenBank/DDBJ databases">
        <title>Whole-genome sequencing of Vibrio spp. from China reveals different genetic environments of blaCTX-M-14 among diverse lineages.</title>
        <authorList>
            <person name="Zheng Z."/>
            <person name="Ye L."/>
            <person name="Chen S."/>
        </authorList>
    </citation>
    <scope>NUCLEOTIDE SEQUENCE [LARGE SCALE GENOMIC DNA]</scope>
    <source>
        <strain evidence="3 4">Vb1636</strain>
    </source>
</reference>
<dbReference type="EMBL" id="JABCMA010000029">
    <property type="protein sequence ID" value="NMR75798.1"/>
    <property type="molecule type" value="Genomic_DNA"/>
</dbReference>
<evidence type="ECO:0000256" key="1">
    <source>
        <dbReference type="SAM" id="MobiDB-lite"/>
    </source>
</evidence>
<protein>
    <submittedName>
        <fullName evidence="3">Conjugal transfer protein TraD</fullName>
    </submittedName>
    <submittedName>
        <fullName evidence="2">IncP-type DNA transfer protein TraD</fullName>
    </submittedName>
</protein>
<proteinExistence type="predicted"/>
<dbReference type="RefSeq" id="WP_012774823.1">
    <property type="nucleotide sequence ID" value="NZ_JABCMA010000029.1"/>
</dbReference>
<evidence type="ECO:0000313" key="4">
    <source>
        <dbReference type="Proteomes" id="UP000565155"/>
    </source>
</evidence>
<dbReference type="InterPro" id="IPR016703">
    <property type="entry name" value="Conjugal_tfr_TraD_b/g-type"/>
</dbReference>
<keyword evidence="2" id="KW-0614">Plasmid</keyword>
<organism evidence="2">
    <name type="scientific">Vibrio alginolyticus</name>
    <dbReference type="NCBI Taxonomy" id="663"/>
    <lineage>
        <taxon>Bacteria</taxon>
        <taxon>Pseudomonadati</taxon>
        <taxon>Pseudomonadota</taxon>
        <taxon>Gammaproteobacteria</taxon>
        <taxon>Vibrionales</taxon>
        <taxon>Vibrionaceae</taxon>
        <taxon>Vibrio</taxon>
    </lineage>
</organism>
<reference evidence="2" key="1">
    <citation type="submission" date="2018-06" db="EMBL/GenBank/DDBJ databases">
        <title>Genetic characterization of a blaCTX-M-14-carrying plasmid in Vibrio alginolyticus.</title>
        <authorList>
            <person name="Zheng Z."/>
            <person name="Li R."/>
            <person name="Chen S."/>
        </authorList>
    </citation>
    <scope>NUCLEOTIDE SEQUENCE</scope>
    <source>
        <strain evidence="2">Vb1636</strain>
        <plasmid evidence="2">pVb1636</plasmid>
    </source>
</reference>